<reference evidence="3 4" key="1">
    <citation type="submission" date="2019-02" db="EMBL/GenBank/DDBJ databases">
        <title>Genome sequencing of the rare red list fungi Hericium alpestre (H. flagellum).</title>
        <authorList>
            <person name="Buettner E."/>
            <person name="Kellner H."/>
        </authorList>
    </citation>
    <scope>NUCLEOTIDE SEQUENCE [LARGE SCALE GENOMIC DNA]</scope>
    <source>
        <strain evidence="3 4">DSM 108284</strain>
    </source>
</reference>
<dbReference type="PANTHER" id="PTHR33064:SF37">
    <property type="entry name" value="RIBONUCLEASE H"/>
    <property type="match status" value="1"/>
</dbReference>
<keyword evidence="4" id="KW-1185">Reference proteome</keyword>
<dbReference type="Gene3D" id="3.30.70.270">
    <property type="match status" value="1"/>
</dbReference>
<dbReference type="SUPFAM" id="SSF56672">
    <property type="entry name" value="DNA/RNA polymerases"/>
    <property type="match status" value="1"/>
</dbReference>
<evidence type="ECO:0000313" key="4">
    <source>
        <dbReference type="Proteomes" id="UP000298061"/>
    </source>
</evidence>
<dbReference type="InterPro" id="IPR051320">
    <property type="entry name" value="Viral_Replic_Matur_Polypro"/>
</dbReference>
<feature type="region of interest" description="Disordered" evidence="1">
    <location>
        <begin position="189"/>
        <end position="241"/>
    </location>
</feature>
<dbReference type="Gene3D" id="3.10.10.10">
    <property type="entry name" value="HIV Type 1 Reverse Transcriptase, subunit A, domain 1"/>
    <property type="match status" value="1"/>
</dbReference>
<accession>A0A4Y9ZWC4</accession>
<dbReference type="PANTHER" id="PTHR33064">
    <property type="entry name" value="POL PROTEIN"/>
    <property type="match status" value="1"/>
</dbReference>
<feature type="compositionally biased region" description="Basic and acidic residues" evidence="1">
    <location>
        <begin position="154"/>
        <end position="164"/>
    </location>
</feature>
<dbReference type="STRING" id="135208.A0A4Y9ZWC4"/>
<proteinExistence type="predicted"/>
<evidence type="ECO:0000256" key="1">
    <source>
        <dbReference type="SAM" id="MobiDB-lite"/>
    </source>
</evidence>
<feature type="compositionally biased region" description="Basic and acidic residues" evidence="1">
    <location>
        <begin position="222"/>
        <end position="235"/>
    </location>
</feature>
<protein>
    <recommendedName>
        <fullName evidence="2">Reverse transcriptase domain-containing protein</fullName>
    </recommendedName>
</protein>
<name>A0A4Y9ZWC4_9AGAM</name>
<dbReference type="CDD" id="cd01647">
    <property type="entry name" value="RT_LTR"/>
    <property type="match status" value="1"/>
</dbReference>
<dbReference type="Pfam" id="PF00078">
    <property type="entry name" value="RVT_1"/>
    <property type="match status" value="1"/>
</dbReference>
<dbReference type="InterPro" id="IPR043502">
    <property type="entry name" value="DNA/RNA_pol_sf"/>
</dbReference>
<dbReference type="InterPro" id="IPR043128">
    <property type="entry name" value="Rev_trsase/Diguanyl_cyclase"/>
</dbReference>
<feature type="region of interest" description="Disordered" evidence="1">
    <location>
        <begin position="91"/>
        <end position="120"/>
    </location>
</feature>
<dbReference type="OrthoDB" id="3363652at2759"/>
<gene>
    <name evidence="3" type="ORF">EWM64_g4890</name>
</gene>
<comment type="caution">
    <text evidence="3">The sequence shown here is derived from an EMBL/GenBank/DDBJ whole genome shotgun (WGS) entry which is preliminary data.</text>
</comment>
<dbReference type="Proteomes" id="UP000298061">
    <property type="component" value="Unassembled WGS sequence"/>
</dbReference>
<organism evidence="3 4">
    <name type="scientific">Hericium alpestre</name>
    <dbReference type="NCBI Taxonomy" id="135208"/>
    <lineage>
        <taxon>Eukaryota</taxon>
        <taxon>Fungi</taxon>
        <taxon>Dikarya</taxon>
        <taxon>Basidiomycota</taxon>
        <taxon>Agaricomycotina</taxon>
        <taxon>Agaricomycetes</taxon>
        <taxon>Russulales</taxon>
        <taxon>Hericiaceae</taxon>
        <taxon>Hericium</taxon>
    </lineage>
</organism>
<evidence type="ECO:0000259" key="2">
    <source>
        <dbReference type="Pfam" id="PF00078"/>
    </source>
</evidence>
<dbReference type="EMBL" id="SFCI01000557">
    <property type="protein sequence ID" value="TFY79122.1"/>
    <property type="molecule type" value="Genomic_DNA"/>
</dbReference>
<sequence>MWTGKMELEGVKVEGAFEVFDSGGGWAFLFGKPLLASFRAIHDYQADVVHVSNGPQSSTLHNQLRVTQYDRWATWQGVHVVLDWKQYTNLAGGDNPPSRQVSRKSSRSHEKRLDPVRNCSPADTQLLQVEIVDLGGFVETMSDSEVSGSEGEDEKTKDESAVEERRAHQILTADDEQHGQHEIEEFASVHARDTDQGDDESPSRTVPFLSHSAPSHTNLPLPRDDAPCLHEEHQRKPPRPTVEEIVDEEHMRNQRVNAVGSKEMLPSREVPPHMSLDPTNGDINPIFVVDPIDPGVEVWPTSHEPADPASVFTRNTDPFNPKRVEAILEQVTIGPSLSTEERCIVTTLLMDFADCFALSVSEVKHVDGAFHHLDIPPDATFNVKPRQRPLTPPQRKFFNGKIDEMLEAGIIEAVHPSRIKAISPTTLAQKAHEGGGLTLEELQHCVNDECLTAGLPNLFDLPPRPATRELQVPEARLQKWHICQNFNEVNKVTHVASMPQGDIRAKQQCLSGHKYLSVFDFVAGFYAVEVDEESRPYTAFYVEGRGYFWYLRMPFGLTGAPASFAFLTAKHLHDLLTDGVMELLVDDGGAAADTFDEMLAKLRLILTRVRERNLSLSPSKSSFFMTEAVFAGARVGPDGVLPDLTKLTAIVDWAQPADALNLTSFLGLTGHF</sequence>
<feature type="domain" description="Reverse transcriptase" evidence="2">
    <location>
        <begin position="484"/>
        <end position="632"/>
    </location>
</feature>
<evidence type="ECO:0000313" key="3">
    <source>
        <dbReference type="EMBL" id="TFY79122.1"/>
    </source>
</evidence>
<dbReference type="InterPro" id="IPR000477">
    <property type="entry name" value="RT_dom"/>
</dbReference>
<dbReference type="AlphaFoldDB" id="A0A4Y9ZWC4"/>
<feature type="region of interest" description="Disordered" evidence="1">
    <location>
        <begin position="142"/>
        <end position="164"/>
    </location>
</feature>